<proteinExistence type="predicted"/>
<dbReference type="Proteomes" id="UP000037035">
    <property type="component" value="Unassembled WGS sequence"/>
</dbReference>
<dbReference type="VEuPathDB" id="FungiDB:VP01_3436g1"/>
<dbReference type="AlphaFoldDB" id="A0A0L6UWB9"/>
<evidence type="ECO:0000313" key="1">
    <source>
        <dbReference type="EMBL" id="KNZ52823.1"/>
    </source>
</evidence>
<dbReference type="EMBL" id="LAVV01008431">
    <property type="protein sequence ID" value="KNZ52823.1"/>
    <property type="molecule type" value="Genomic_DNA"/>
</dbReference>
<sequence>MSFAAHQESPFLSPFLFFSSPRSFKGFCIGYERVRYLIQKQENVLAKKDLNPFKSLSLWKQALEQLKWTTHEPIIHDSPYFIFTFQSPWQKQVLINHSHKMILSYSTQNSVTNFFMSDDKKSACQLPGNLLPLHPRLLAFCAGFAKVQVLFPKQ</sequence>
<gene>
    <name evidence="1" type="ORF">VP01_3436g1</name>
</gene>
<comment type="caution">
    <text evidence="1">The sequence shown here is derived from an EMBL/GenBank/DDBJ whole genome shotgun (WGS) entry which is preliminary data.</text>
</comment>
<protein>
    <submittedName>
        <fullName evidence="1">Uncharacterized protein</fullName>
    </submittedName>
</protein>
<organism evidence="1 2">
    <name type="scientific">Puccinia sorghi</name>
    <dbReference type="NCBI Taxonomy" id="27349"/>
    <lineage>
        <taxon>Eukaryota</taxon>
        <taxon>Fungi</taxon>
        <taxon>Dikarya</taxon>
        <taxon>Basidiomycota</taxon>
        <taxon>Pucciniomycotina</taxon>
        <taxon>Pucciniomycetes</taxon>
        <taxon>Pucciniales</taxon>
        <taxon>Pucciniaceae</taxon>
        <taxon>Puccinia</taxon>
    </lineage>
</organism>
<keyword evidence="2" id="KW-1185">Reference proteome</keyword>
<evidence type="ECO:0000313" key="2">
    <source>
        <dbReference type="Proteomes" id="UP000037035"/>
    </source>
</evidence>
<accession>A0A0L6UWB9</accession>
<dbReference type="OrthoDB" id="2506357at2759"/>
<reference evidence="1 2" key="1">
    <citation type="submission" date="2015-08" db="EMBL/GenBank/DDBJ databases">
        <title>Next Generation Sequencing and Analysis of the Genome of Puccinia sorghi L Schw, the Causal Agent of Maize Common Rust.</title>
        <authorList>
            <person name="Rochi L."/>
            <person name="Burguener G."/>
            <person name="Darino M."/>
            <person name="Turjanski A."/>
            <person name="Kreff E."/>
            <person name="Dieguez M.J."/>
            <person name="Sacco F."/>
        </authorList>
    </citation>
    <scope>NUCLEOTIDE SEQUENCE [LARGE SCALE GENOMIC DNA]</scope>
    <source>
        <strain evidence="1 2">RO10H11247</strain>
    </source>
</reference>
<name>A0A0L6UWB9_9BASI</name>